<dbReference type="PRINTS" id="PR00039">
    <property type="entry name" value="HTHLYSR"/>
</dbReference>
<dbReference type="RefSeq" id="WP_159259180.1">
    <property type="nucleotide sequence ID" value="NZ_JAAEBQ010000001.1"/>
</dbReference>
<sequence length="290" mass="31920">MKFTNIDIDLLRALVFVSNAQGFTKAAQQLFRTQSAISLQIKKLEQLTNAQLLERGKVIRLTPAGLKVYEYAVKILDLNDDLVRLFNFDISLYELKISLPEYHDPHLIKTLLGNHRVTSTHFDFLSLYSDQAAKLIGQHQLDMAFILHTELPGGIEIVKIPLSWVSATGSAIYQGNAIALVLPPEGSFIRLIAQQALSEPALPSTIICSSSECNTLTDVMSAGKGVGVMPSHAVPEELHIIADERLPPLPIARLFIKLPEHADMRVLQLASTLADAYHAQTGSNECQAFA</sequence>
<evidence type="ECO:0000256" key="2">
    <source>
        <dbReference type="ARBA" id="ARBA00023015"/>
    </source>
</evidence>
<evidence type="ECO:0000313" key="6">
    <source>
        <dbReference type="EMBL" id="NNB47804.1"/>
    </source>
</evidence>
<evidence type="ECO:0000313" key="7">
    <source>
        <dbReference type="Proteomes" id="UP000564604"/>
    </source>
</evidence>
<dbReference type="GO" id="GO:0003700">
    <property type="term" value="F:DNA-binding transcription factor activity"/>
    <property type="evidence" value="ECO:0007669"/>
    <property type="project" value="InterPro"/>
</dbReference>
<feature type="domain" description="HTH lysR-type" evidence="5">
    <location>
        <begin position="6"/>
        <end position="62"/>
    </location>
</feature>
<dbReference type="AlphaFoldDB" id="A0A9Q5AWT7"/>
<evidence type="ECO:0000256" key="1">
    <source>
        <dbReference type="ARBA" id="ARBA00009437"/>
    </source>
</evidence>
<accession>A0A9Q5AWT7</accession>
<dbReference type="Proteomes" id="UP000564604">
    <property type="component" value="Unassembled WGS sequence"/>
</dbReference>
<evidence type="ECO:0000256" key="3">
    <source>
        <dbReference type="ARBA" id="ARBA00023125"/>
    </source>
</evidence>
<gene>
    <name evidence="6" type="ORF">HBN89_00665</name>
</gene>
<proteinExistence type="inferred from homology"/>
<keyword evidence="3" id="KW-0238">DNA-binding</keyword>
<dbReference type="InterPro" id="IPR000847">
    <property type="entry name" value="LysR_HTH_N"/>
</dbReference>
<dbReference type="PANTHER" id="PTHR30579">
    <property type="entry name" value="TRANSCRIPTIONAL REGULATOR"/>
    <property type="match status" value="1"/>
</dbReference>
<name>A0A9Q5AWT7_PSEFR</name>
<protein>
    <submittedName>
        <fullName evidence="6">LysR family transcriptional regulator</fullName>
    </submittedName>
</protein>
<dbReference type="Gene3D" id="3.40.190.10">
    <property type="entry name" value="Periplasmic binding protein-like II"/>
    <property type="match status" value="1"/>
</dbReference>
<dbReference type="Pfam" id="PF00126">
    <property type="entry name" value="HTH_1"/>
    <property type="match status" value="1"/>
</dbReference>
<dbReference type="PANTHER" id="PTHR30579:SF7">
    <property type="entry name" value="HTH-TYPE TRANSCRIPTIONAL REGULATOR LRHA-RELATED"/>
    <property type="match status" value="1"/>
</dbReference>
<dbReference type="SUPFAM" id="SSF46785">
    <property type="entry name" value="Winged helix' DNA-binding domain"/>
    <property type="match status" value="1"/>
</dbReference>
<comment type="caution">
    <text evidence="6">The sequence shown here is derived from an EMBL/GenBank/DDBJ whole genome shotgun (WGS) entry which is preliminary data.</text>
</comment>
<dbReference type="InterPro" id="IPR036388">
    <property type="entry name" value="WH-like_DNA-bd_sf"/>
</dbReference>
<keyword evidence="2" id="KW-0805">Transcription regulation</keyword>
<dbReference type="InterPro" id="IPR050176">
    <property type="entry name" value="LTTR"/>
</dbReference>
<keyword evidence="4" id="KW-0804">Transcription</keyword>
<evidence type="ECO:0000256" key="4">
    <source>
        <dbReference type="ARBA" id="ARBA00023163"/>
    </source>
</evidence>
<dbReference type="InterPro" id="IPR036390">
    <property type="entry name" value="WH_DNA-bd_sf"/>
</dbReference>
<dbReference type="SUPFAM" id="SSF53850">
    <property type="entry name" value="Periplasmic binding protein-like II"/>
    <property type="match status" value="1"/>
</dbReference>
<dbReference type="InterPro" id="IPR005119">
    <property type="entry name" value="LysR_subst-bd"/>
</dbReference>
<dbReference type="GO" id="GO:0003677">
    <property type="term" value="F:DNA binding"/>
    <property type="evidence" value="ECO:0007669"/>
    <property type="project" value="UniProtKB-KW"/>
</dbReference>
<reference evidence="6 7" key="1">
    <citation type="journal article" date="2020" name="Front. Microbiol.">
        <title>Genetic Organization of the aprX-lipA2 Operon Affects the Proteolytic Potential of Pseudomonas Species in Milk.</title>
        <authorList>
            <person name="Maier C."/>
            <person name="Huptas C."/>
            <person name="von Neubeck M."/>
            <person name="Scherer S."/>
            <person name="Wenning M."/>
            <person name="Lucking G."/>
        </authorList>
    </citation>
    <scope>NUCLEOTIDE SEQUENCE [LARGE SCALE GENOMIC DNA]</scope>
    <source>
        <strain evidence="6 7">WS 5094</strain>
    </source>
</reference>
<dbReference type="Pfam" id="PF03466">
    <property type="entry name" value="LysR_substrate"/>
    <property type="match status" value="1"/>
</dbReference>
<dbReference type="PROSITE" id="PS50931">
    <property type="entry name" value="HTH_LYSR"/>
    <property type="match status" value="1"/>
</dbReference>
<evidence type="ECO:0000259" key="5">
    <source>
        <dbReference type="PROSITE" id="PS50931"/>
    </source>
</evidence>
<dbReference type="Gene3D" id="1.10.10.10">
    <property type="entry name" value="Winged helix-like DNA-binding domain superfamily/Winged helix DNA-binding domain"/>
    <property type="match status" value="1"/>
</dbReference>
<dbReference type="EMBL" id="JAAQYX010000001">
    <property type="protein sequence ID" value="NNB47804.1"/>
    <property type="molecule type" value="Genomic_DNA"/>
</dbReference>
<comment type="similarity">
    <text evidence="1">Belongs to the LysR transcriptional regulatory family.</text>
</comment>
<organism evidence="6 7">
    <name type="scientific">Pseudomonas fragi</name>
    <dbReference type="NCBI Taxonomy" id="296"/>
    <lineage>
        <taxon>Bacteria</taxon>
        <taxon>Pseudomonadati</taxon>
        <taxon>Pseudomonadota</taxon>
        <taxon>Gammaproteobacteria</taxon>
        <taxon>Pseudomonadales</taxon>
        <taxon>Pseudomonadaceae</taxon>
        <taxon>Pseudomonas</taxon>
    </lineage>
</organism>